<keyword evidence="7 15" id="KW-0547">Nucleotide-binding</keyword>
<dbReference type="Pfam" id="PF16589">
    <property type="entry name" value="BRCT_2"/>
    <property type="match status" value="1"/>
</dbReference>
<dbReference type="InterPro" id="IPR036420">
    <property type="entry name" value="BRCT_dom_sf"/>
</dbReference>
<dbReference type="Pfam" id="PF04675">
    <property type="entry name" value="DNA_ligase_A_N"/>
    <property type="match status" value="1"/>
</dbReference>
<keyword evidence="9 15" id="KW-0067">ATP-binding</keyword>
<keyword evidence="11 15" id="KW-0233">DNA recombination</keyword>
<evidence type="ECO:0000256" key="12">
    <source>
        <dbReference type="ARBA" id="ARBA00023204"/>
    </source>
</evidence>
<comment type="cofactor">
    <cofactor evidence="1">
        <name>Mg(2+)</name>
        <dbReference type="ChEBI" id="CHEBI:18420"/>
    </cofactor>
</comment>
<comment type="catalytic activity">
    <reaction evidence="14 15">
        <text>ATP + (deoxyribonucleotide)n-3'-hydroxyl + 5'-phospho-(deoxyribonucleotide)m = (deoxyribonucleotide)n+m + AMP + diphosphate.</text>
        <dbReference type="EC" id="6.5.1.1"/>
    </reaction>
</comment>
<organism evidence="20 21">
    <name type="scientific">Serendipita vermifera MAFF 305830</name>
    <dbReference type="NCBI Taxonomy" id="933852"/>
    <lineage>
        <taxon>Eukaryota</taxon>
        <taxon>Fungi</taxon>
        <taxon>Dikarya</taxon>
        <taxon>Basidiomycota</taxon>
        <taxon>Agaricomycotina</taxon>
        <taxon>Agaricomycetes</taxon>
        <taxon>Sebacinales</taxon>
        <taxon>Serendipitaceae</taxon>
        <taxon>Serendipita</taxon>
    </lineage>
</organism>
<dbReference type="InterPro" id="IPR001357">
    <property type="entry name" value="BRCT_dom"/>
</dbReference>
<dbReference type="GO" id="GO:0003677">
    <property type="term" value="F:DNA binding"/>
    <property type="evidence" value="ECO:0007669"/>
    <property type="project" value="InterPro"/>
</dbReference>
<evidence type="ECO:0000256" key="17">
    <source>
        <dbReference type="SAM" id="MobiDB-lite"/>
    </source>
</evidence>
<feature type="region of interest" description="Disordered" evidence="17">
    <location>
        <begin position="779"/>
        <end position="831"/>
    </location>
</feature>
<keyword evidence="21" id="KW-1185">Reference proteome</keyword>
<dbReference type="HOGENOM" id="CLU_004844_1_0_1"/>
<dbReference type="InterPro" id="IPR012309">
    <property type="entry name" value="DNA_ligase_ATP-dep_C"/>
</dbReference>
<dbReference type="GO" id="GO:0006310">
    <property type="term" value="P:DNA recombination"/>
    <property type="evidence" value="ECO:0007669"/>
    <property type="project" value="UniProtKB-KW"/>
</dbReference>
<dbReference type="PROSITE" id="PS50172">
    <property type="entry name" value="BRCT"/>
    <property type="match status" value="2"/>
</dbReference>
<dbReference type="Gene3D" id="3.30.470.30">
    <property type="entry name" value="DNA ligase/mRNA capping enzyme"/>
    <property type="match status" value="1"/>
</dbReference>
<dbReference type="Pfam" id="PF04679">
    <property type="entry name" value="DNA_ligase_A_C"/>
    <property type="match status" value="1"/>
</dbReference>
<keyword evidence="12 15" id="KW-0234">DNA repair</keyword>
<dbReference type="GO" id="GO:0046872">
    <property type="term" value="F:metal ion binding"/>
    <property type="evidence" value="ECO:0007669"/>
    <property type="project" value="UniProtKB-KW"/>
</dbReference>
<dbReference type="Gene3D" id="1.10.3260.10">
    <property type="entry name" value="DNA ligase, ATP-dependent, N-terminal domain"/>
    <property type="match status" value="1"/>
</dbReference>
<dbReference type="InterPro" id="IPR012308">
    <property type="entry name" value="DNA_ligase_ATP-dep_N"/>
</dbReference>
<dbReference type="GO" id="GO:0003910">
    <property type="term" value="F:DNA ligase (ATP) activity"/>
    <property type="evidence" value="ECO:0007669"/>
    <property type="project" value="UniProtKB-EC"/>
</dbReference>
<dbReference type="GO" id="GO:0006297">
    <property type="term" value="P:nucleotide-excision repair, DNA gap filling"/>
    <property type="evidence" value="ECO:0007669"/>
    <property type="project" value="TreeGrafter"/>
</dbReference>
<dbReference type="InterPro" id="IPR036599">
    <property type="entry name" value="DNA_ligase_N_sf"/>
</dbReference>
<dbReference type="Pfam" id="PF01068">
    <property type="entry name" value="DNA_ligase_A_M"/>
    <property type="match status" value="1"/>
</dbReference>
<dbReference type="Gene3D" id="2.40.50.140">
    <property type="entry name" value="Nucleic acid-binding proteins"/>
    <property type="match status" value="1"/>
</dbReference>
<dbReference type="CDD" id="cd07903">
    <property type="entry name" value="Adenylation_DNA_ligase_IV"/>
    <property type="match status" value="1"/>
</dbReference>
<dbReference type="InterPro" id="IPR012310">
    <property type="entry name" value="DNA_ligase_ATP-dep_cent"/>
</dbReference>
<evidence type="ECO:0000313" key="20">
    <source>
        <dbReference type="EMBL" id="KIM34526.1"/>
    </source>
</evidence>
<evidence type="ECO:0000256" key="6">
    <source>
        <dbReference type="ARBA" id="ARBA00022737"/>
    </source>
</evidence>
<keyword evidence="5" id="KW-0479">Metal-binding</keyword>
<comment type="subcellular location">
    <subcellularLocation>
        <location evidence="2">Nucleus</location>
    </subcellularLocation>
</comment>
<evidence type="ECO:0000256" key="2">
    <source>
        <dbReference type="ARBA" id="ARBA00004123"/>
    </source>
</evidence>
<gene>
    <name evidence="20" type="ORF">M408DRAFT_325903</name>
</gene>
<reference evidence="21" key="2">
    <citation type="submission" date="2015-01" db="EMBL/GenBank/DDBJ databases">
        <title>Evolutionary Origins and Diversification of the Mycorrhizal Mutualists.</title>
        <authorList>
            <consortium name="DOE Joint Genome Institute"/>
            <consortium name="Mycorrhizal Genomics Consortium"/>
            <person name="Kohler A."/>
            <person name="Kuo A."/>
            <person name="Nagy L.G."/>
            <person name="Floudas D."/>
            <person name="Copeland A."/>
            <person name="Barry K.W."/>
            <person name="Cichocki N."/>
            <person name="Veneault-Fourrey C."/>
            <person name="LaButti K."/>
            <person name="Lindquist E.A."/>
            <person name="Lipzen A."/>
            <person name="Lundell T."/>
            <person name="Morin E."/>
            <person name="Murat C."/>
            <person name="Riley R."/>
            <person name="Ohm R."/>
            <person name="Sun H."/>
            <person name="Tunlid A."/>
            <person name="Henrissat B."/>
            <person name="Grigoriev I.V."/>
            <person name="Hibbett D.S."/>
            <person name="Martin F."/>
        </authorList>
    </citation>
    <scope>NUCLEOTIDE SEQUENCE [LARGE SCALE GENOMIC DNA]</scope>
    <source>
        <strain evidence="21">MAFF 305830</strain>
    </source>
</reference>
<dbReference type="GO" id="GO:0005524">
    <property type="term" value="F:ATP binding"/>
    <property type="evidence" value="ECO:0007669"/>
    <property type="project" value="UniProtKB-KW"/>
</dbReference>
<name>A0A0C3BT29_SERVB</name>
<feature type="compositionally biased region" description="Acidic residues" evidence="17">
    <location>
        <begin position="707"/>
        <end position="720"/>
    </location>
</feature>
<dbReference type="PANTHER" id="PTHR45997:SF1">
    <property type="entry name" value="DNA LIGASE 4"/>
    <property type="match status" value="1"/>
</dbReference>
<dbReference type="PROSITE" id="PS00697">
    <property type="entry name" value="DNA_LIGASE_A1"/>
    <property type="match status" value="1"/>
</dbReference>
<feature type="region of interest" description="Disordered" evidence="17">
    <location>
        <begin position="701"/>
        <end position="766"/>
    </location>
</feature>
<evidence type="ECO:0000259" key="19">
    <source>
        <dbReference type="PROSITE" id="PS50172"/>
    </source>
</evidence>
<dbReference type="InterPro" id="IPR000977">
    <property type="entry name" value="DNA_ligase_ATP-dep"/>
</dbReference>
<evidence type="ECO:0000256" key="10">
    <source>
        <dbReference type="ARBA" id="ARBA00022842"/>
    </source>
</evidence>
<dbReference type="PANTHER" id="PTHR45997">
    <property type="entry name" value="DNA LIGASE 4"/>
    <property type="match status" value="1"/>
</dbReference>
<dbReference type="Gene3D" id="3.40.50.10190">
    <property type="entry name" value="BRCT domain"/>
    <property type="match status" value="2"/>
</dbReference>
<sequence>MPAGTPDELDATALLPAGDPSKEFPPEPQNFGEPPTFGHLTLLFRALLEERRQDRRREILEKWFSKTTAGDFPGLAYEVLNKRSSITGGGSLRIDQLNELLDELSRKGSKLEHQKRIFAQLYLKCSAAELRWIIRIILKDLNVGAKETTVLSVFHPDALAVFNSSSDLKRVSYELWDSSYRVNDVDKTVRMFRSFAPMLSKRPPKNLADAVKRFGGVTFKVEEKLDGERIQLHKRGDTYFYCSRKSKDYTYLYGKSPTEGSLTPFLHASFNPDVHECILDGEMLVWDPISERYLPFGTLKSHAGEKAPTREYSPRPCFKVFDLVFLNGKSLTHESLAFRRRNLQNVFDPVPGRLELVHQHDASTLGDVQKLLRDTVEERGEGLILKHPLSTYLLNGRNDYWIKIKPEYMDGDGETFDLLVVGGNYGTGSRGGGVSTLICAVRDDRPNAAGAGEQKWSSFCRIGSGLSFADFVMIRAKPWIEWGSKGPSFLQTAPRSRDDKGDVYLNPEDSFILTVKAAEITETDQYSMRMTLRFPRAISIREEFRAEDAATVSEIFEHIASGKKRKREAEASASNKKRNTGRKKAIVAGAFQSTSGGSKLPVESQLFSGKTFVVYSTTKAAVPYSKPDLEKVIRANGGAIRTVRSQDGDNILIYGGENAPGDIKKIMKEDRCDLVYPQWVLDCVRKQEIIPLREKYLRFKSAGHDPDTEDEDEEEEDEEPLNNIKTKEPGSSTRQEEDDSMEERESNGENMREPLEAHPHADWIKVEPDDSIEIIEPPLSDEELTEHEDLDDDHDEGTGGGESWIGLFKTSRENPPKSPSNMEDVRMGDTDDAAEYDPDLIFKHLLFYLDSPSNARKNGLNVSTQNEGAIEARFSATTKLILTHGGKVTTDLSEPKLTHVVMDSEHLSRRKELMRLTEKPRRRRFVIREYIEYCLEPDVRTLADERGR</sequence>
<keyword evidence="13" id="KW-0539">Nucleus</keyword>
<dbReference type="SMART" id="SM00292">
    <property type="entry name" value="BRCT"/>
    <property type="match status" value="2"/>
</dbReference>
<dbReference type="SUPFAM" id="SSF50249">
    <property type="entry name" value="Nucleic acid-binding proteins"/>
    <property type="match status" value="1"/>
</dbReference>
<dbReference type="GO" id="GO:0032807">
    <property type="term" value="C:DNA ligase IV complex"/>
    <property type="evidence" value="ECO:0007669"/>
    <property type="project" value="TreeGrafter"/>
</dbReference>
<evidence type="ECO:0000313" key="21">
    <source>
        <dbReference type="Proteomes" id="UP000054097"/>
    </source>
</evidence>
<keyword evidence="10" id="KW-0460">Magnesium</keyword>
<feature type="domain" description="BRCT" evidence="19">
    <location>
        <begin position="837"/>
        <end position="936"/>
    </location>
</feature>
<dbReference type="Proteomes" id="UP000054097">
    <property type="component" value="Unassembled WGS sequence"/>
</dbReference>
<dbReference type="GO" id="GO:0006303">
    <property type="term" value="P:double-strand break repair via nonhomologous end joining"/>
    <property type="evidence" value="ECO:0007669"/>
    <property type="project" value="TreeGrafter"/>
</dbReference>
<evidence type="ECO:0000256" key="1">
    <source>
        <dbReference type="ARBA" id="ARBA00001946"/>
    </source>
</evidence>
<protein>
    <recommendedName>
        <fullName evidence="15">DNA ligase</fullName>
        <ecNumber evidence="15">6.5.1.1</ecNumber>
    </recommendedName>
</protein>
<dbReference type="InterPro" id="IPR029710">
    <property type="entry name" value="LIG4"/>
</dbReference>
<keyword evidence="8 15" id="KW-0227">DNA damage</keyword>
<dbReference type="InterPro" id="IPR012340">
    <property type="entry name" value="NA-bd_OB-fold"/>
</dbReference>
<dbReference type="OrthoDB" id="151490at2759"/>
<evidence type="ECO:0000256" key="7">
    <source>
        <dbReference type="ARBA" id="ARBA00022741"/>
    </source>
</evidence>
<dbReference type="AlphaFoldDB" id="A0A0C3BT29"/>
<dbReference type="STRING" id="933852.A0A0C3BT29"/>
<dbReference type="NCBIfam" id="TIGR00574">
    <property type="entry name" value="dnl1"/>
    <property type="match status" value="1"/>
</dbReference>
<dbReference type="SUPFAM" id="SSF52113">
    <property type="entry name" value="BRCT domain"/>
    <property type="match status" value="2"/>
</dbReference>
<evidence type="ECO:0000256" key="4">
    <source>
        <dbReference type="ARBA" id="ARBA00022598"/>
    </source>
</evidence>
<keyword evidence="4 15" id="KW-0436">Ligase</keyword>
<accession>A0A0C3BT29</accession>
<evidence type="ECO:0000256" key="13">
    <source>
        <dbReference type="ARBA" id="ARBA00023242"/>
    </source>
</evidence>
<dbReference type="GO" id="GO:0071897">
    <property type="term" value="P:DNA biosynthetic process"/>
    <property type="evidence" value="ECO:0007669"/>
    <property type="project" value="InterPro"/>
</dbReference>
<dbReference type="SUPFAM" id="SSF56091">
    <property type="entry name" value="DNA ligase/mRNA capping enzyme, catalytic domain"/>
    <property type="match status" value="1"/>
</dbReference>
<dbReference type="EMBL" id="KN824277">
    <property type="protein sequence ID" value="KIM34526.1"/>
    <property type="molecule type" value="Genomic_DNA"/>
</dbReference>
<dbReference type="InterPro" id="IPR044125">
    <property type="entry name" value="Adenylation_DNA_ligase_IV"/>
</dbReference>
<evidence type="ECO:0000256" key="5">
    <source>
        <dbReference type="ARBA" id="ARBA00022723"/>
    </source>
</evidence>
<evidence type="ECO:0000259" key="18">
    <source>
        <dbReference type="PROSITE" id="PS50160"/>
    </source>
</evidence>
<feature type="compositionally biased region" description="Basic and acidic residues" evidence="17">
    <location>
        <begin position="743"/>
        <end position="766"/>
    </location>
</feature>
<evidence type="ECO:0000256" key="15">
    <source>
        <dbReference type="RuleBase" id="RU000617"/>
    </source>
</evidence>
<keyword evidence="6" id="KW-0677">Repeat</keyword>
<comment type="similarity">
    <text evidence="3 16">Belongs to the ATP-dependent DNA ligase family.</text>
</comment>
<reference evidence="20 21" key="1">
    <citation type="submission" date="2014-04" db="EMBL/GenBank/DDBJ databases">
        <authorList>
            <consortium name="DOE Joint Genome Institute"/>
            <person name="Kuo A."/>
            <person name="Zuccaro A."/>
            <person name="Kohler A."/>
            <person name="Nagy L.G."/>
            <person name="Floudas D."/>
            <person name="Copeland A."/>
            <person name="Barry K.W."/>
            <person name="Cichocki N."/>
            <person name="Veneault-Fourrey C."/>
            <person name="LaButti K."/>
            <person name="Lindquist E.A."/>
            <person name="Lipzen A."/>
            <person name="Lundell T."/>
            <person name="Morin E."/>
            <person name="Murat C."/>
            <person name="Sun H."/>
            <person name="Tunlid A."/>
            <person name="Henrissat B."/>
            <person name="Grigoriev I.V."/>
            <person name="Hibbett D.S."/>
            <person name="Martin F."/>
            <person name="Nordberg H.P."/>
            <person name="Cantor M.N."/>
            <person name="Hua S.X."/>
        </authorList>
    </citation>
    <scope>NUCLEOTIDE SEQUENCE [LARGE SCALE GENOMIC DNA]</scope>
    <source>
        <strain evidence="20 21">MAFF 305830</strain>
    </source>
</reference>
<dbReference type="InterPro" id="IPR016059">
    <property type="entry name" value="DNA_ligase_ATP-dep_CS"/>
</dbReference>
<evidence type="ECO:0000256" key="8">
    <source>
        <dbReference type="ARBA" id="ARBA00022763"/>
    </source>
</evidence>
<evidence type="ECO:0000256" key="16">
    <source>
        <dbReference type="RuleBase" id="RU004196"/>
    </source>
</evidence>
<dbReference type="SUPFAM" id="SSF117018">
    <property type="entry name" value="ATP-dependent DNA ligase DNA-binding domain"/>
    <property type="match status" value="1"/>
</dbReference>
<feature type="region of interest" description="Disordered" evidence="17">
    <location>
        <begin position="1"/>
        <end position="28"/>
    </location>
</feature>
<evidence type="ECO:0000256" key="9">
    <source>
        <dbReference type="ARBA" id="ARBA00022840"/>
    </source>
</evidence>
<dbReference type="EC" id="6.5.1.1" evidence="15"/>
<dbReference type="PROSITE" id="PS50160">
    <property type="entry name" value="DNA_LIGASE_A3"/>
    <property type="match status" value="1"/>
</dbReference>
<evidence type="ECO:0000256" key="3">
    <source>
        <dbReference type="ARBA" id="ARBA00007572"/>
    </source>
</evidence>
<feature type="compositionally biased region" description="Acidic residues" evidence="17">
    <location>
        <begin position="779"/>
        <end position="795"/>
    </location>
</feature>
<feature type="domain" description="BRCT" evidence="19">
    <location>
        <begin position="602"/>
        <end position="697"/>
    </location>
</feature>
<feature type="domain" description="ATP-dependent DNA ligase family profile" evidence="18">
    <location>
        <begin position="309"/>
        <end position="443"/>
    </location>
</feature>
<evidence type="ECO:0000256" key="14">
    <source>
        <dbReference type="ARBA" id="ARBA00034003"/>
    </source>
</evidence>
<evidence type="ECO:0000256" key="11">
    <source>
        <dbReference type="ARBA" id="ARBA00023172"/>
    </source>
</evidence>
<proteinExistence type="inferred from homology"/>